<dbReference type="Gene3D" id="3.40.220.10">
    <property type="entry name" value="Leucine Aminopeptidase, subunit E, domain 1"/>
    <property type="match status" value="1"/>
</dbReference>
<dbReference type="Pfam" id="PF10021">
    <property type="entry name" value="PARG_cat_microb"/>
    <property type="match status" value="1"/>
</dbReference>
<sequence>MSDPLPLRARFAASRDTIARSEAITQEHTTEGATLDSTFFQLAQLPKMESSTCPQFPPSQVTVVNLDAFTAARNIMRENSDARGKTSVLNLASDIYRAGDWINSLTKTQEEALCYSSTLYATLKEEWYPWANTGDGSDAGIYSPGIVIFKDDLDHACVDLQVSDRRVVSIITVAAPRHPWLTEDELEFEDPSVLEDLRKKILLVYRMAVHHGQHYLVLGTLSNIFPFATEG</sequence>
<reference evidence="2" key="1">
    <citation type="submission" date="2020-07" db="EMBL/GenBank/DDBJ databases">
        <authorList>
            <person name="Nieuwenhuis M."/>
            <person name="Van De Peppel L.J.J."/>
        </authorList>
    </citation>
    <scope>NUCLEOTIDE SEQUENCE</scope>
    <source>
        <strain evidence="2">AP01</strain>
        <tissue evidence="2">Mycelium</tissue>
    </source>
</reference>
<dbReference type="PANTHER" id="PTHR35596:SF1">
    <property type="entry name" value="MICROBIAL-TYPE PARG CATALYTIC DOMAIN-CONTAINING PROTEIN"/>
    <property type="match status" value="1"/>
</dbReference>
<dbReference type="InterPro" id="IPR043472">
    <property type="entry name" value="Macro_dom-like"/>
</dbReference>
<dbReference type="InterPro" id="IPR012664">
    <property type="entry name" value="CHP02452"/>
</dbReference>
<dbReference type="NCBIfam" id="TIGR02452">
    <property type="entry name" value="TIGR02452 family protein"/>
    <property type="match status" value="1"/>
</dbReference>
<accession>A0A9P7G341</accession>
<dbReference type="PANTHER" id="PTHR35596">
    <property type="entry name" value="DUF2263 DOMAIN-CONTAINING PROTEIN"/>
    <property type="match status" value="1"/>
</dbReference>
<dbReference type="OrthoDB" id="9985428at2759"/>
<dbReference type="InterPro" id="IPR019261">
    <property type="entry name" value="PARG_cat_microbial"/>
</dbReference>
<dbReference type="Proteomes" id="UP000775547">
    <property type="component" value="Unassembled WGS sequence"/>
</dbReference>
<evidence type="ECO:0000313" key="3">
    <source>
        <dbReference type="Proteomes" id="UP000775547"/>
    </source>
</evidence>
<reference evidence="2" key="2">
    <citation type="submission" date="2021-10" db="EMBL/GenBank/DDBJ databases">
        <title>Phylogenomics reveals ancestral predisposition of the termite-cultivated fungus Termitomyces towards a domesticated lifestyle.</title>
        <authorList>
            <person name="Auxier B."/>
            <person name="Grum-Grzhimaylo A."/>
            <person name="Cardenas M.E."/>
            <person name="Lodge J.D."/>
            <person name="Laessoe T."/>
            <person name="Pedersen O."/>
            <person name="Smith M.E."/>
            <person name="Kuyper T.W."/>
            <person name="Franco-Molano E.A."/>
            <person name="Baroni T.J."/>
            <person name="Aanen D.K."/>
        </authorList>
    </citation>
    <scope>NUCLEOTIDE SEQUENCE</scope>
    <source>
        <strain evidence="2">AP01</strain>
        <tissue evidence="2">Mycelium</tissue>
    </source>
</reference>
<dbReference type="AlphaFoldDB" id="A0A9P7G341"/>
<feature type="domain" description="Microbial-type PARG catalytic" evidence="1">
    <location>
        <begin position="57"/>
        <end position="151"/>
    </location>
</feature>
<comment type="caution">
    <text evidence="2">The sequence shown here is derived from an EMBL/GenBank/DDBJ whole genome shotgun (WGS) entry which is preliminary data.</text>
</comment>
<gene>
    <name evidence="2" type="ORF">DXG03_003610</name>
</gene>
<evidence type="ECO:0000259" key="1">
    <source>
        <dbReference type="Pfam" id="PF10021"/>
    </source>
</evidence>
<proteinExistence type="predicted"/>
<protein>
    <recommendedName>
        <fullName evidence="1">Microbial-type PARG catalytic domain-containing protein</fullName>
    </recommendedName>
</protein>
<evidence type="ECO:0000313" key="2">
    <source>
        <dbReference type="EMBL" id="KAG5642111.1"/>
    </source>
</evidence>
<dbReference type="EMBL" id="JABCKV010000216">
    <property type="protein sequence ID" value="KAG5642111.1"/>
    <property type="molecule type" value="Genomic_DNA"/>
</dbReference>
<keyword evidence="3" id="KW-1185">Reference proteome</keyword>
<organism evidence="2 3">
    <name type="scientific">Asterophora parasitica</name>
    <dbReference type="NCBI Taxonomy" id="117018"/>
    <lineage>
        <taxon>Eukaryota</taxon>
        <taxon>Fungi</taxon>
        <taxon>Dikarya</taxon>
        <taxon>Basidiomycota</taxon>
        <taxon>Agaricomycotina</taxon>
        <taxon>Agaricomycetes</taxon>
        <taxon>Agaricomycetidae</taxon>
        <taxon>Agaricales</taxon>
        <taxon>Tricholomatineae</taxon>
        <taxon>Lyophyllaceae</taxon>
        <taxon>Asterophora</taxon>
    </lineage>
</organism>
<name>A0A9P7G341_9AGAR</name>